<evidence type="ECO:0000313" key="2">
    <source>
        <dbReference type="EMBL" id="KYN15483.1"/>
    </source>
</evidence>
<keyword evidence="3" id="KW-1185">Reference proteome</keyword>
<dbReference type="EMBL" id="KQ980575">
    <property type="protein sequence ID" value="KYN15483.1"/>
    <property type="molecule type" value="Genomic_DNA"/>
</dbReference>
<reference evidence="2 3" key="1">
    <citation type="submission" date="2015-09" db="EMBL/GenBank/DDBJ databases">
        <title>Trachymyrmex cornetzi WGS genome.</title>
        <authorList>
            <person name="Nygaard S."/>
            <person name="Hu H."/>
            <person name="Boomsma J."/>
            <person name="Zhang G."/>
        </authorList>
    </citation>
    <scope>NUCLEOTIDE SEQUENCE [LARGE SCALE GENOMIC DNA]</scope>
    <source>
        <strain evidence="2">Tcor2-1</strain>
        <tissue evidence="2">Whole body</tissue>
    </source>
</reference>
<feature type="compositionally biased region" description="Basic and acidic residues" evidence="1">
    <location>
        <begin position="99"/>
        <end position="115"/>
    </location>
</feature>
<protein>
    <submittedName>
        <fullName evidence="2">Uncharacterized protein</fullName>
    </submittedName>
</protein>
<sequence>MMTEMDVTVGDSKVLRNSSSPCMHIPLLHRSSRDRISSASAAESVNLPFLLAALQYKRKRKRKKEADYYLYNNRTLPWLSATVAFRRAVYADRITMRPGMKERGRKETEKIRDTDVPGQASSTGRVE</sequence>
<dbReference type="Proteomes" id="UP000078492">
    <property type="component" value="Unassembled WGS sequence"/>
</dbReference>
<evidence type="ECO:0000256" key="1">
    <source>
        <dbReference type="SAM" id="MobiDB-lite"/>
    </source>
</evidence>
<proteinExistence type="predicted"/>
<name>A0A151J0Z7_9HYME</name>
<accession>A0A151J0Z7</accession>
<feature type="region of interest" description="Disordered" evidence="1">
    <location>
        <begin position="98"/>
        <end position="127"/>
    </location>
</feature>
<evidence type="ECO:0000313" key="3">
    <source>
        <dbReference type="Proteomes" id="UP000078492"/>
    </source>
</evidence>
<dbReference type="AlphaFoldDB" id="A0A151J0Z7"/>
<gene>
    <name evidence="2" type="ORF">ALC57_12268</name>
</gene>
<organism evidence="2 3">
    <name type="scientific">Trachymyrmex cornetzi</name>
    <dbReference type="NCBI Taxonomy" id="471704"/>
    <lineage>
        <taxon>Eukaryota</taxon>
        <taxon>Metazoa</taxon>
        <taxon>Ecdysozoa</taxon>
        <taxon>Arthropoda</taxon>
        <taxon>Hexapoda</taxon>
        <taxon>Insecta</taxon>
        <taxon>Pterygota</taxon>
        <taxon>Neoptera</taxon>
        <taxon>Endopterygota</taxon>
        <taxon>Hymenoptera</taxon>
        <taxon>Apocrita</taxon>
        <taxon>Aculeata</taxon>
        <taxon>Formicoidea</taxon>
        <taxon>Formicidae</taxon>
        <taxon>Myrmicinae</taxon>
        <taxon>Trachymyrmex</taxon>
    </lineage>
</organism>